<dbReference type="Proteomes" id="UP000011543">
    <property type="component" value="Unassembled WGS sequence"/>
</dbReference>
<dbReference type="AlphaFoldDB" id="L9VDR3"/>
<feature type="non-terminal residue" evidence="1">
    <location>
        <position position="1"/>
    </location>
</feature>
<evidence type="ECO:0000313" key="1">
    <source>
        <dbReference type="EMBL" id="ELY34483.1"/>
    </source>
</evidence>
<dbReference type="GO" id="GO:0006508">
    <property type="term" value="P:proteolysis"/>
    <property type="evidence" value="ECO:0007669"/>
    <property type="project" value="InterPro"/>
</dbReference>
<name>L9VDR3_NATMM</name>
<dbReference type="GO" id="GO:0004252">
    <property type="term" value="F:serine-type endopeptidase activity"/>
    <property type="evidence" value="ECO:0007669"/>
    <property type="project" value="InterPro"/>
</dbReference>
<comment type="caution">
    <text evidence="1">The sequence shown here is derived from an EMBL/GenBank/DDBJ whole genome shotgun (WGS) entry which is preliminary data.</text>
</comment>
<organism evidence="1 2">
    <name type="scientific">Natrialba magadii (strain ATCC 43099 / DSM 3394 / CCM 3739 / CIP 104546 / IAM 13178 / JCM 8861 / NBRC 102185 / NCIMB 2190 / MS3)</name>
    <name type="common">Natronobacterium magadii</name>
    <dbReference type="NCBI Taxonomy" id="547559"/>
    <lineage>
        <taxon>Archaea</taxon>
        <taxon>Methanobacteriati</taxon>
        <taxon>Methanobacteriota</taxon>
        <taxon>Stenosarchaea group</taxon>
        <taxon>Halobacteria</taxon>
        <taxon>Halobacteriales</taxon>
        <taxon>Natrialbaceae</taxon>
        <taxon>Natrialba</taxon>
    </lineage>
</organism>
<sequence>ASLAPSEMCIRDSVGLVRELEPDAHANQVENAIAHGAELVPGRSSPEFGAGRINALNTVSNL</sequence>
<evidence type="ECO:0000313" key="2">
    <source>
        <dbReference type="Proteomes" id="UP000011543"/>
    </source>
</evidence>
<dbReference type="EMBL" id="AOHS01000006">
    <property type="protein sequence ID" value="ELY34483.1"/>
    <property type="molecule type" value="Genomic_DNA"/>
</dbReference>
<dbReference type="InterPro" id="IPR036852">
    <property type="entry name" value="Peptidase_S8/S53_dom_sf"/>
</dbReference>
<gene>
    <name evidence="1" type="ORF">C500_00132</name>
</gene>
<proteinExistence type="predicted"/>
<dbReference type="PATRIC" id="fig|547559.17.peg.21"/>
<protein>
    <submittedName>
        <fullName evidence="1">Peptidase S8 and S53 subtilisin kexin sedolisin</fullName>
    </submittedName>
</protein>
<reference evidence="1 2" key="1">
    <citation type="journal article" date="2014" name="PLoS Genet.">
        <title>Phylogenetically driven sequencing of extremely halophilic archaea reveals strategies for static and dynamic osmo-response.</title>
        <authorList>
            <person name="Becker E.A."/>
            <person name="Seitzer P.M."/>
            <person name="Tritt A."/>
            <person name="Larsen D."/>
            <person name="Krusor M."/>
            <person name="Yao A.I."/>
            <person name="Wu D."/>
            <person name="Madern D."/>
            <person name="Eisen J.A."/>
            <person name="Darling A.E."/>
            <person name="Facciotti M.T."/>
        </authorList>
    </citation>
    <scope>NUCLEOTIDE SEQUENCE [LARGE SCALE GENOMIC DNA]</scope>
    <source>
        <strain evidence="2">ATCC 43099 / DSM 3394 / CCM 3739 / CIP 104546 / IAM 13178 / JCM 8861 / NBRC 102185 / NCIMB 2190 / MS3</strain>
    </source>
</reference>
<accession>L9VDR3</accession>
<dbReference type="Gene3D" id="3.40.50.200">
    <property type="entry name" value="Peptidase S8/S53 domain"/>
    <property type="match status" value="1"/>
</dbReference>